<dbReference type="AlphaFoldDB" id="A0A916X1U5"/>
<comment type="caution">
    <text evidence="9">The sequence shown here is derived from an EMBL/GenBank/DDBJ whole genome shotgun (WGS) entry which is preliminary data.</text>
</comment>
<dbReference type="InterPro" id="IPR036259">
    <property type="entry name" value="MFS_trans_sf"/>
</dbReference>
<dbReference type="Gene3D" id="1.20.1720.10">
    <property type="entry name" value="Multidrug resistance protein D"/>
    <property type="match status" value="1"/>
</dbReference>
<feature type="transmembrane region" description="Helical" evidence="7">
    <location>
        <begin position="150"/>
        <end position="169"/>
    </location>
</feature>
<evidence type="ECO:0000256" key="5">
    <source>
        <dbReference type="ARBA" id="ARBA00022989"/>
    </source>
</evidence>
<keyword evidence="10" id="KW-1185">Reference proteome</keyword>
<keyword evidence="5 7" id="KW-1133">Transmembrane helix</keyword>
<feature type="transmembrane region" description="Helical" evidence="7">
    <location>
        <begin position="242"/>
        <end position="259"/>
    </location>
</feature>
<keyword evidence="2" id="KW-0813">Transport</keyword>
<evidence type="ECO:0000313" key="10">
    <source>
        <dbReference type="Proteomes" id="UP000621454"/>
    </source>
</evidence>
<dbReference type="PANTHER" id="PTHR42718">
    <property type="entry name" value="MAJOR FACILITATOR SUPERFAMILY MULTIDRUG TRANSPORTER MFSC"/>
    <property type="match status" value="1"/>
</dbReference>
<name>A0A916X1U5_9ACTN</name>
<dbReference type="GO" id="GO:0005886">
    <property type="term" value="C:plasma membrane"/>
    <property type="evidence" value="ECO:0007669"/>
    <property type="project" value="UniProtKB-SubCell"/>
</dbReference>
<feature type="transmembrane region" description="Helical" evidence="7">
    <location>
        <begin position="309"/>
        <end position="331"/>
    </location>
</feature>
<proteinExistence type="predicted"/>
<feature type="transmembrane region" description="Helical" evidence="7">
    <location>
        <begin position="477"/>
        <end position="497"/>
    </location>
</feature>
<dbReference type="EMBL" id="BMGC01000057">
    <property type="protein sequence ID" value="GGB47342.1"/>
    <property type="molecule type" value="Genomic_DNA"/>
</dbReference>
<comment type="subcellular location">
    <subcellularLocation>
        <location evidence="1">Cell membrane</location>
        <topology evidence="1">Multi-pass membrane protein</topology>
    </subcellularLocation>
</comment>
<feature type="transmembrane region" description="Helical" evidence="7">
    <location>
        <begin position="415"/>
        <end position="432"/>
    </location>
</feature>
<keyword evidence="4 7" id="KW-0812">Transmembrane</keyword>
<organism evidence="9 10">
    <name type="scientific">Gordonia jinhuaensis</name>
    <dbReference type="NCBI Taxonomy" id="1517702"/>
    <lineage>
        <taxon>Bacteria</taxon>
        <taxon>Bacillati</taxon>
        <taxon>Actinomycetota</taxon>
        <taxon>Actinomycetes</taxon>
        <taxon>Mycobacteriales</taxon>
        <taxon>Gordoniaceae</taxon>
        <taxon>Gordonia</taxon>
    </lineage>
</organism>
<sequence>MSIIDQPAQRTAQGSPVTDRRAWLGLVVLTLPVFLVSMDSSALNLAIPTITAGLDPSAAQLLWIIDIYGFLLAGLLITMGNIGDRIGRRRILLIGATVFGLASVVGAFAPNAEVLIAARAVMGIGGATLMPASLSLITNMFRDPRARAKAIGIWSASFAAAAALGPVIGGVLLHHFWWGSIFLINVPVLVLLLVVAPVLLPEYRSPSTSRFDIVGVVLSLSGILPLVYAIKHTASEGLDTQGVVVALIGVVALASFVVFEAHTDSPLLDLKLFSHSGFTAAILAALGGTVTFAGVTYLSAIYLQSVRGLDVLTAALIGIPMAATVAFGSMVSPRLTSLLGVRWGFFSALTLTAVGVSGLITLTTDSPLWVFMLSTAVAGVGIGVFFTLVSDVAVSEVEPERSGAAAGLSETSFELGHALGLAVLGSIATLVFRDRAGNLPFADTLGETLQHAQQMGGSRGDELAEAARMAFVDSMHVVAVISSVGIFALAVLVSFLLRPKDRRPKTDQPQATVD</sequence>
<dbReference type="PROSITE" id="PS50850">
    <property type="entry name" value="MFS"/>
    <property type="match status" value="1"/>
</dbReference>
<protein>
    <submittedName>
        <fullName evidence="9">Transmembrane-transport protein</fullName>
    </submittedName>
</protein>
<dbReference type="InterPro" id="IPR011701">
    <property type="entry name" value="MFS"/>
</dbReference>
<gene>
    <name evidence="9" type="ORF">GCM10011489_38220</name>
</gene>
<dbReference type="PRINTS" id="PR01036">
    <property type="entry name" value="TCRTETB"/>
</dbReference>
<keyword evidence="3" id="KW-1003">Cell membrane</keyword>
<evidence type="ECO:0000313" key="9">
    <source>
        <dbReference type="EMBL" id="GGB47342.1"/>
    </source>
</evidence>
<feature type="transmembrane region" description="Helical" evidence="7">
    <location>
        <begin position="175"/>
        <end position="199"/>
    </location>
</feature>
<dbReference type="PANTHER" id="PTHR42718:SF47">
    <property type="entry name" value="METHYL VIOLOGEN RESISTANCE PROTEIN SMVA"/>
    <property type="match status" value="1"/>
</dbReference>
<feature type="transmembrane region" description="Helical" evidence="7">
    <location>
        <begin position="343"/>
        <end position="362"/>
    </location>
</feature>
<dbReference type="Proteomes" id="UP000621454">
    <property type="component" value="Unassembled WGS sequence"/>
</dbReference>
<feature type="transmembrane region" description="Helical" evidence="7">
    <location>
        <begin position="116"/>
        <end position="138"/>
    </location>
</feature>
<evidence type="ECO:0000256" key="3">
    <source>
        <dbReference type="ARBA" id="ARBA00022475"/>
    </source>
</evidence>
<keyword evidence="6 7" id="KW-0472">Membrane</keyword>
<dbReference type="Gene3D" id="1.20.1250.20">
    <property type="entry name" value="MFS general substrate transporter like domains"/>
    <property type="match status" value="1"/>
</dbReference>
<dbReference type="CDD" id="cd17321">
    <property type="entry name" value="MFS_MMR_MDR_like"/>
    <property type="match status" value="1"/>
</dbReference>
<feature type="transmembrane region" description="Helical" evidence="7">
    <location>
        <begin position="211"/>
        <end position="230"/>
    </location>
</feature>
<dbReference type="Pfam" id="PF07690">
    <property type="entry name" value="MFS_1"/>
    <property type="match status" value="1"/>
</dbReference>
<evidence type="ECO:0000256" key="6">
    <source>
        <dbReference type="ARBA" id="ARBA00023136"/>
    </source>
</evidence>
<feature type="domain" description="Major facilitator superfamily (MFS) profile" evidence="8">
    <location>
        <begin position="25"/>
        <end position="502"/>
    </location>
</feature>
<dbReference type="InterPro" id="IPR020846">
    <property type="entry name" value="MFS_dom"/>
</dbReference>
<dbReference type="GO" id="GO:0022857">
    <property type="term" value="F:transmembrane transporter activity"/>
    <property type="evidence" value="ECO:0007669"/>
    <property type="project" value="InterPro"/>
</dbReference>
<feature type="transmembrane region" description="Helical" evidence="7">
    <location>
        <begin position="280"/>
        <end position="303"/>
    </location>
</feature>
<evidence type="ECO:0000256" key="1">
    <source>
        <dbReference type="ARBA" id="ARBA00004651"/>
    </source>
</evidence>
<feature type="transmembrane region" description="Helical" evidence="7">
    <location>
        <begin position="91"/>
        <end position="110"/>
    </location>
</feature>
<accession>A0A916X1U5</accession>
<dbReference type="RefSeq" id="WP_229742905.1">
    <property type="nucleotide sequence ID" value="NZ_BMGC01000057.1"/>
</dbReference>
<reference evidence="9" key="1">
    <citation type="journal article" date="2014" name="Int. J. Syst. Evol. Microbiol.">
        <title>Complete genome sequence of Corynebacterium casei LMG S-19264T (=DSM 44701T), isolated from a smear-ripened cheese.</title>
        <authorList>
            <consortium name="US DOE Joint Genome Institute (JGI-PGF)"/>
            <person name="Walter F."/>
            <person name="Albersmeier A."/>
            <person name="Kalinowski J."/>
            <person name="Ruckert C."/>
        </authorList>
    </citation>
    <scope>NUCLEOTIDE SEQUENCE</scope>
    <source>
        <strain evidence="9">CGMCC 1.12827</strain>
    </source>
</reference>
<evidence type="ECO:0000259" key="8">
    <source>
        <dbReference type="PROSITE" id="PS50850"/>
    </source>
</evidence>
<evidence type="ECO:0000256" key="2">
    <source>
        <dbReference type="ARBA" id="ARBA00022448"/>
    </source>
</evidence>
<evidence type="ECO:0000256" key="7">
    <source>
        <dbReference type="SAM" id="Phobius"/>
    </source>
</evidence>
<dbReference type="SUPFAM" id="SSF103473">
    <property type="entry name" value="MFS general substrate transporter"/>
    <property type="match status" value="1"/>
</dbReference>
<reference evidence="9" key="2">
    <citation type="submission" date="2020-09" db="EMBL/GenBank/DDBJ databases">
        <authorList>
            <person name="Sun Q."/>
            <person name="Zhou Y."/>
        </authorList>
    </citation>
    <scope>NUCLEOTIDE SEQUENCE</scope>
    <source>
        <strain evidence="9">CGMCC 1.12827</strain>
    </source>
</reference>
<feature type="transmembrane region" description="Helical" evidence="7">
    <location>
        <begin position="58"/>
        <end position="79"/>
    </location>
</feature>
<feature type="transmembrane region" description="Helical" evidence="7">
    <location>
        <begin position="21"/>
        <end position="38"/>
    </location>
</feature>
<evidence type="ECO:0000256" key="4">
    <source>
        <dbReference type="ARBA" id="ARBA00022692"/>
    </source>
</evidence>
<feature type="transmembrane region" description="Helical" evidence="7">
    <location>
        <begin position="368"/>
        <end position="394"/>
    </location>
</feature>